<dbReference type="Proteomes" id="UP000028924">
    <property type="component" value="Unassembled WGS sequence"/>
</dbReference>
<proteinExistence type="predicted"/>
<feature type="compositionally biased region" description="Pro residues" evidence="1">
    <location>
        <begin position="214"/>
        <end position="225"/>
    </location>
</feature>
<feature type="region of interest" description="Disordered" evidence="1">
    <location>
        <begin position="166"/>
        <end position="257"/>
    </location>
</feature>
<dbReference type="AlphaFoldDB" id="A0A087SLU7"/>
<organism evidence="2 3">
    <name type="scientific">Auxenochlorella protothecoides</name>
    <name type="common">Green microalga</name>
    <name type="synonym">Chlorella protothecoides</name>
    <dbReference type="NCBI Taxonomy" id="3075"/>
    <lineage>
        <taxon>Eukaryota</taxon>
        <taxon>Viridiplantae</taxon>
        <taxon>Chlorophyta</taxon>
        <taxon>core chlorophytes</taxon>
        <taxon>Trebouxiophyceae</taxon>
        <taxon>Chlorellales</taxon>
        <taxon>Chlorellaceae</taxon>
        <taxon>Auxenochlorella</taxon>
    </lineage>
</organism>
<evidence type="ECO:0000256" key="1">
    <source>
        <dbReference type="SAM" id="MobiDB-lite"/>
    </source>
</evidence>
<dbReference type="GeneID" id="23618049"/>
<evidence type="ECO:0000313" key="2">
    <source>
        <dbReference type="EMBL" id="KFM26701.1"/>
    </source>
</evidence>
<keyword evidence="3" id="KW-1185">Reference proteome</keyword>
<feature type="compositionally biased region" description="Gly residues" evidence="1">
    <location>
        <begin position="416"/>
        <end position="425"/>
    </location>
</feature>
<dbReference type="KEGG" id="apro:F751_6658"/>
<dbReference type="STRING" id="3075.A0A087SLU7"/>
<feature type="region of interest" description="Disordered" evidence="1">
    <location>
        <begin position="368"/>
        <end position="449"/>
    </location>
</feature>
<dbReference type="PANTHER" id="PTHR38372:SF2">
    <property type="entry name" value="DENTIN SIALOPHOSPHOPROTEIN-LIKE PROTEIN"/>
    <property type="match status" value="1"/>
</dbReference>
<reference evidence="2 3" key="1">
    <citation type="journal article" date="2014" name="BMC Genomics">
        <title>Oil accumulation mechanisms of the oleaginous microalga Chlorella protothecoides revealed through its genome, transcriptomes, and proteomes.</title>
        <authorList>
            <person name="Gao C."/>
            <person name="Wang Y."/>
            <person name="Shen Y."/>
            <person name="Yan D."/>
            <person name="He X."/>
            <person name="Dai J."/>
            <person name="Wu Q."/>
        </authorList>
    </citation>
    <scope>NUCLEOTIDE SEQUENCE [LARGE SCALE GENOMIC DNA]</scope>
    <source>
        <strain evidence="2 3">0710</strain>
    </source>
</reference>
<dbReference type="EMBL" id="KL662130">
    <property type="protein sequence ID" value="KFM26701.1"/>
    <property type="molecule type" value="Genomic_DNA"/>
</dbReference>
<evidence type="ECO:0008006" key="4">
    <source>
        <dbReference type="Google" id="ProtNLM"/>
    </source>
</evidence>
<dbReference type="OrthoDB" id="515802at2759"/>
<accession>A0A087SLU7</accession>
<dbReference type="RefSeq" id="XP_011399639.1">
    <property type="nucleotide sequence ID" value="XM_011401337.1"/>
</dbReference>
<name>A0A087SLU7_AUXPR</name>
<protein>
    <recommendedName>
        <fullName evidence="4">OCEL domain-containing protein</fullName>
    </recommendedName>
</protein>
<sequence>MAGQGGHRSLSVSLQASTAPACVIRLTPALLAALRAASDSGDAATISMGPSTNVLRVGATDFRFKSLPESLCDVITVPSTGAHRDNTPSPALCAAHVCQKLVVTRDLGEERDRIRARGEEAERRLHGRRTVKLGGDGAEPPRGSVTARGAAALRRGASDGALVALAGGRGAKDPSSAGSSMRKGSARSAAGPRPVPTARQLLGGEAAAPRARTLPPPQAQPPPADAPRSATDHAPTSSRRAPSPAPAHAPAAAPGSVPVAPSEAVLAAARGRHGVRAVLLAALGERPLSMASLRALLTAVAARVPGFVPPATRQELQRAVAAVASFQAPGRYVLLEGAARGEAAAGNERRSGAAIIGDERRSGAVATLDTAAQPAPRERPPASPEAGGRGPLSPDTQDASDDLASAGSLPAHSQAGAGGEGGDGEVGAQDRAAGGTAAPLSSSSSGAARRQLSASSRCLDDVEDGWVGAVADSAPRVAPPVTSREKRSESAFLLDMSRTRSSKACVATPKERVWMSRNSASAGGLGDGYGDGAREVCEYMELQVEFNRRYEQYFRLHQVLQANRNDFAAWREALEIEAKIQERWDRQAQRAKRWDAAFRVLHVELESMKAALGEFVRGMEEGEGARSGGAIASEA</sequence>
<feature type="region of interest" description="Disordered" evidence="1">
    <location>
        <begin position="118"/>
        <end position="147"/>
    </location>
</feature>
<evidence type="ECO:0000313" key="3">
    <source>
        <dbReference type="Proteomes" id="UP000028924"/>
    </source>
</evidence>
<gene>
    <name evidence="2" type="ORF">F751_6658</name>
</gene>
<dbReference type="PANTHER" id="PTHR38372">
    <property type="entry name" value="DENTIN SIALOPHOSPHOPROTEIN-LIKE PROTEIN"/>
    <property type="match status" value="1"/>
</dbReference>
<feature type="compositionally biased region" description="Low complexity" evidence="1">
    <location>
        <begin position="226"/>
        <end position="257"/>
    </location>
</feature>
<feature type="compositionally biased region" description="Low complexity" evidence="1">
    <location>
        <begin position="426"/>
        <end position="449"/>
    </location>
</feature>